<gene>
    <name evidence="6" type="ORF">CWR43_28110</name>
</gene>
<dbReference type="Pfam" id="PF04586">
    <property type="entry name" value="Peptidase_S78"/>
    <property type="match status" value="1"/>
</dbReference>
<feature type="region of interest" description="Disordered" evidence="4">
    <location>
        <begin position="169"/>
        <end position="191"/>
    </location>
</feature>
<feature type="compositionally biased region" description="Basic and acidic residues" evidence="4">
    <location>
        <begin position="169"/>
        <end position="183"/>
    </location>
</feature>
<dbReference type="EMBL" id="PIQN01000022">
    <property type="protein sequence ID" value="PKA40444.1"/>
    <property type="molecule type" value="Genomic_DNA"/>
</dbReference>
<name>A0A2N0D2W4_RHISU</name>
<evidence type="ECO:0000259" key="5">
    <source>
        <dbReference type="Pfam" id="PF04586"/>
    </source>
</evidence>
<dbReference type="Proteomes" id="UP000232164">
    <property type="component" value="Unassembled WGS sequence"/>
</dbReference>
<feature type="domain" description="Prohead serine protease" evidence="5">
    <location>
        <begin position="15"/>
        <end position="164"/>
    </location>
</feature>
<keyword evidence="2 6" id="KW-0645">Protease</keyword>
<dbReference type="AlphaFoldDB" id="A0A2N0D2W4"/>
<accession>A0A2N0D2W4</accession>
<evidence type="ECO:0000256" key="3">
    <source>
        <dbReference type="ARBA" id="ARBA00022801"/>
    </source>
</evidence>
<evidence type="ECO:0000313" key="6">
    <source>
        <dbReference type="EMBL" id="PKA40444.1"/>
    </source>
</evidence>
<reference evidence="6 7" key="2">
    <citation type="submission" date="2017-12" db="EMBL/GenBank/DDBJ databases">
        <title>Genome sequence of Rhizobium sullae HCNT1 isolated from Sulla coronaria nodules and featuring peculiar denitrification phenotypes.</title>
        <authorList>
            <person name="De Diego-Diaz B."/>
            <person name="Treu L."/>
            <person name="Campanaro S."/>
            <person name="Da Silva Duarte V."/>
            <person name="Basaglia M."/>
            <person name="Favaro L."/>
            <person name="Casella S."/>
            <person name="Squartini A."/>
        </authorList>
    </citation>
    <scope>NUCLEOTIDE SEQUENCE [LARGE SCALE GENOMIC DNA]</scope>
    <source>
        <strain evidence="6 7">HCNT1</strain>
    </source>
</reference>
<organism evidence="6 7">
    <name type="scientific">Rhizobium sullae</name>
    <name type="common">Rhizobium hedysari</name>
    <dbReference type="NCBI Taxonomy" id="50338"/>
    <lineage>
        <taxon>Bacteria</taxon>
        <taxon>Pseudomonadati</taxon>
        <taxon>Pseudomonadota</taxon>
        <taxon>Alphaproteobacteria</taxon>
        <taxon>Hyphomicrobiales</taxon>
        <taxon>Rhizobiaceae</taxon>
        <taxon>Rhizobium/Agrobacterium group</taxon>
        <taxon>Rhizobium</taxon>
    </lineage>
</organism>
<evidence type="ECO:0000256" key="4">
    <source>
        <dbReference type="SAM" id="MobiDB-lite"/>
    </source>
</evidence>
<protein>
    <submittedName>
        <fullName evidence="6">HK97 family phage prohead protease</fullName>
    </submittedName>
</protein>
<dbReference type="RefSeq" id="WP_100772687.1">
    <property type="nucleotide sequence ID" value="NZ_PIQN01000022.1"/>
</dbReference>
<comment type="caution">
    <text evidence="6">The sequence shown here is derived from an EMBL/GenBank/DDBJ whole genome shotgun (WGS) entry which is preliminary data.</text>
</comment>
<reference evidence="6 7" key="1">
    <citation type="submission" date="2017-11" db="EMBL/GenBank/DDBJ databases">
        <authorList>
            <person name="Han C.G."/>
        </authorList>
    </citation>
    <scope>NUCLEOTIDE SEQUENCE [LARGE SCALE GENOMIC DNA]</scope>
    <source>
        <strain evidence="6 7">HCNT1</strain>
    </source>
</reference>
<dbReference type="InterPro" id="IPR006433">
    <property type="entry name" value="Prohead_protease"/>
</dbReference>
<evidence type="ECO:0000313" key="7">
    <source>
        <dbReference type="Proteomes" id="UP000232164"/>
    </source>
</evidence>
<dbReference type="GO" id="GO:0006508">
    <property type="term" value="P:proteolysis"/>
    <property type="evidence" value="ECO:0007669"/>
    <property type="project" value="UniProtKB-KW"/>
</dbReference>
<keyword evidence="1" id="KW-1188">Viral release from host cell</keyword>
<keyword evidence="3" id="KW-0378">Hydrolase</keyword>
<evidence type="ECO:0000256" key="2">
    <source>
        <dbReference type="ARBA" id="ARBA00022670"/>
    </source>
</evidence>
<evidence type="ECO:0000256" key="1">
    <source>
        <dbReference type="ARBA" id="ARBA00022612"/>
    </source>
</evidence>
<dbReference type="NCBIfam" id="TIGR01543">
    <property type="entry name" value="proheadase_HK97"/>
    <property type="match status" value="1"/>
</dbReference>
<sequence length="210" mass="23039">MTTNIEKRALGLGVEVRADSDKRTLVGYAAKFDRIANIGNYFQEKIAPGAFSDAIKGDIRALVDHDPGRVIGRTKSGTLRLQEDGVGLLVEIDVPNTTDGNDLWELVSRGDISGMSFGFRVTKETWDETGDVPVRTIEKLELHEVSAVAWPAYEDTTIGLRSLEAARAEGGARDEAERRKEENAAAAARRVAEKRAAMEQRIRGIRQDAS</sequence>
<dbReference type="GO" id="GO:0008233">
    <property type="term" value="F:peptidase activity"/>
    <property type="evidence" value="ECO:0007669"/>
    <property type="project" value="UniProtKB-KW"/>
</dbReference>
<dbReference type="InterPro" id="IPR054613">
    <property type="entry name" value="Peptidase_S78_dom"/>
</dbReference>
<proteinExistence type="predicted"/>